<proteinExistence type="predicted"/>
<accession>A0A162LAM3</accession>
<dbReference type="Proteomes" id="UP000075787">
    <property type="component" value="Unassembled WGS sequence"/>
</dbReference>
<reference evidence="1 2" key="1">
    <citation type="submission" date="2015-12" db="EMBL/GenBank/DDBJ databases">
        <title>Genome sequence of Tistrella mobilis MCCC 1A02139.</title>
        <authorList>
            <person name="Lu L."/>
            <person name="Lai Q."/>
            <person name="Shao Z."/>
            <person name="Qian P."/>
        </authorList>
    </citation>
    <scope>NUCLEOTIDE SEQUENCE [LARGE SCALE GENOMIC DNA]</scope>
    <source>
        <strain evidence="1 2">MCCC 1A02139</strain>
    </source>
</reference>
<dbReference type="EMBL" id="LPZR01000095">
    <property type="protein sequence ID" value="KYO54149.1"/>
    <property type="molecule type" value="Genomic_DNA"/>
</dbReference>
<dbReference type="GeneID" id="97241216"/>
<dbReference type="Pfam" id="PF14462">
    <property type="entry name" value="Prok-E2_E"/>
    <property type="match status" value="1"/>
</dbReference>
<dbReference type="InterPro" id="IPR025701">
    <property type="entry name" value="UBQ-conjugat_E2_E"/>
</dbReference>
<evidence type="ECO:0008006" key="3">
    <source>
        <dbReference type="Google" id="ProtNLM"/>
    </source>
</evidence>
<sequence length="126" mass="14463">MSFLPPKDRAYLEEKGILFEEHEEGGQKGVILKARPLPDGRFDAATVDILILLPSGYPDAAPDMFYLLPWVKLTSGNKYPRAADQPLDFKSQRWQRWSRHCQDWRPGADGIWTMLKRIEHAIEIAA</sequence>
<dbReference type="AlphaFoldDB" id="A0A162LAM3"/>
<comment type="caution">
    <text evidence="1">The sequence shown here is derived from an EMBL/GenBank/DDBJ whole genome shotgun (WGS) entry which is preliminary data.</text>
</comment>
<gene>
    <name evidence="1" type="ORF">AUP44_25575</name>
</gene>
<dbReference type="OrthoDB" id="512401at2"/>
<evidence type="ECO:0000313" key="2">
    <source>
        <dbReference type="Proteomes" id="UP000075787"/>
    </source>
</evidence>
<protein>
    <recommendedName>
        <fullName evidence="3">E2 family protein E</fullName>
    </recommendedName>
</protein>
<organism evidence="1 2">
    <name type="scientific">Tistrella mobilis</name>
    <dbReference type="NCBI Taxonomy" id="171437"/>
    <lineage>
        <taxon>Bacteria</taxon>
        <taxon>Pseudomonadati</taxon>
        <taxon>Pseudomonadota</taxon>
        <taxon>Alphaproteobacteria</taxon>
        <taxon>Geminicoccales</taxon>
        <taxon>Geminicoccaceae</taxon>
        <taxon>Tistrella</taxon>
    </lineage>
</organism>
<evidence type="ECO:0000313" key="1">
    <source>
        <dbReference type="EMBL" id="KYO54149.1"/>
    </source>
</evidence>
<dbReference type="RefSeq" id="WP_062763230.1">
    <property type="nucleotide sequence ID" value="NZ_CP121045.1"/>
</dbReference>
<name>A0A162LAM3_9PROT</name>